<dbReference type="OrthoDB" id="340608at2759"/>
<dbReference type="GO" id="GO:0005886">
    <property type="term" value="C:plasma membrane"/>
    <property type="evidence" value="ECO:0007669"/>
    <property type="project" value="TreeGrafter"/>
</dbReference>
<dbReference type="GO" id="GO:0005783">
    <property type="term" value="C:endoplasmic reticulum"/>
    <property type="evidence" value="ECO:0007669"/>
    <property type="project" value="TreeGrafter"/>
</dbReference>
<evidence type="ECO:0000313" key="9">
    <source>
        <dbReference type="RefSeq" id="XP_047738348.1"/>
    </source>
</evidence>
<comment type="subcellular location">
    <subcellularLocation>
        <location evidence="1">Membrane</location>
        <topology evidence="1">Multi-pass membrane protein</topology>
    </subcellularLocation>
</comment>
<dbReference type="PIRSF" id="PIRSF015840">
    <property type="entry name" value="DUF284_TM_euk"/>
    <property type="match status" value="1"/>
</dbReference>
<feature type="transmembrane region" description="Helical" evidence="7">
    <location>
        <begin position="97"/>
        <end position="118"/>
    </location>
</feature>
<dbReference type="Pfam" id="PF03381">
    <property type="entry name" value="CDC50"/>
    <property type="match status" value="1"/>
</dbReference>
<feature type="transmembrane region" description="Helical" evidence="7">
    <location>
        <begin position="389"/>
        <end position="411"/>
    </location>
</feature>
<evidence type="ECO:0000256" key="6">
    <source>
        <dbReference type="PIRNR" id="PIRNR015840"/>
    </source>
</evidence>
<dbReference type="GeneID" id="108677800"/>
<dbReference type="RefSeq" id="XP_047738348.1">
    <property type="nucleotide sequence ID" value="XM_047882392.1"/>
</dbReference>
<dbReference type="InterPro" id="IPR005045">
    <property type="entry name" value="CDC50/LEM3_fam"/>
</dbReference>
<gene>
    <name evidence="9" type="primary">LOC108677800</name>
</gene>
<evidence type="ECO:0000256" key="5">
    <source>
        <dbReference type="ARBA" id="ARBA00023136"/>
    </source>
</evidence>
<dbReference type="GO" id="GO:0005794">
    <property type="term" value="C:Golgi apparatus"/>
    <property type="evidence" value="ECO:0007669"/>
    <property type="project" value="TreeGrafter"/>
</dbReference>
<name>A0A979FNX5_HYAAZ</name>
<dbReference type="AlphaFoldDB" id="A0A979FNX5"/>
<proteinExistence type="inferred from homology"/>
<protein>
    <submittedName>
        <fullName evidence="9">Cell cycle control protein 50A isoform X4</fullName>
    </submittedName>
</protein>
<accession>A0A979FNX5</accession>
<dbReference type="Proteomes" id="UP000694843">
    <property type="component" value="Unplaced"/>
</dbReference>
<evidence type="ECO:0000313" key="8">
    <source>
        <dbReference type="Proteomes" id="UP000694843"/>
    </source>
</evidence>
<comment type="similarity">
    <text evidence="2 6">Belongs to the CDC50/LEM3 family.</text>
</comment>
<sequence length="433" mass="48905">MSSMSSIRGHIRSALRGLSTDSGDTPVGGVTRGNTVKALERKVVNLQGQVVDLHSRILEAESKAAAERRRKLDSKFKQKFKQQRLPAWQPILTADTVLPAFFLIGLLFVPLGVALLLFSDGVVEVQVDYTECPSVDPRHRDPLGGHFLCKDLILRPEFVPGENFCYCDIEFNVTTAMENEVFMYYGLDNYYQNHRRYVKSRDDKQLAGKQVTDVSDCSPFDRDNRSRIYAPCGAIANSFFNDSLKLYFTDSQKGKQEVPLRGDNIAWDSDKNIKFKNPPGKTLDDKEGGAFENTVKPLYWTKPVFKLGSPPNNTGYENEDLIVWMRTAAFPSFRKLYRRVDNSNLEFKKGLAAGLYTLHVDYNYPVHTFGGRKRMILSTTSFLGGKNNFLGIAYITAGCVCFLLGVVFLVIHVKFGERTTNHLNINQNTPYTK</sequence>
<evidence type="ECO:0000256" key="7">
    <source>
        <dbReference type="SAM" id="Phobius"/>
    </source>
</evidence>
<evidence type="ECO:0000256" key="1">
    <source>
        <dbReference type="ARBA" id="ARBA00004141"/>
    </source>
</evidence>
<keyword evidence="5 6" id="KW-0472">Membrane</keyword>
<keyword evidence="3 7" id="KW-0812">Transmembrane</keyword>
<dbReference type="OMA" id="TWNNDQP"/>
<evidence type="ECO:0000256" key="3">
    <source>
        <dbReference type="ARBA" id="ARBA00022692"/>
    </source>
</evidence>
<reference evidence="9" key="1">
    <citation type="submission" date="2025-08" db="UniProtKB">
        <authorList>
            <consortium name="RefSeq"/>
        </authorList>
    </citation>
    <scope>IDENTIFICATION</scope>
    <source>
        <tissue evidence="9">Whole organism</tissue>
    </source>
</reference>
<evidence type="ECO:0000256" key="2">
    <source>
        <dbReference type="ARBA" id="ARBA00009457"/>
    </source>
</evidence>
<dbReference type="PANTHER" id="PTHR10926:SF0">
    <property type="entry name" value="CDC50, ISOFORM A"/>
    <property type="match status" value="1"/>
</dbReference>
<keyword evidence="4 7" id="KW-1133">Transmembrane helix</keyword>
<dbReference type="PANTHER" id="PTHR10926">
    <property type="entry name" value="CELL CYCLE CONTROL PROTEIN 50"/>
    <property type="match status" value="1"/>
</dbReference>
<evidence type="ECO:0000256" key="4">
    <source>
        <dbReference type="ARBA" id="ARBA00022989"/>
    </source>
</evidence>
<dbReference type="CTD" id="32615"/>
<organism evidence="8 9">
    <name type="scientific">Hyalella azteca</name>
    <name type="common">Amphipod</name>
    <dbReference type="NCBI Taxonomy" id="294128"/>
    <lineage>
        <taxon>Eukaryota</taxon>
        <taxon>Metazoa</taxon>
        <taxon>Ecdysozoa</taxon>
        <taxon>Arthropoda</taxon>
        <taxon>Crustacea</taxon>
        <taxon>Multicrustacea</taxon>
        <taxon>Malacostraca</taxon>
        <taxon>Eumalacostraca</taxon>
        <taxon>Peracarida</taxon>
        <taxon>Amphipoda</taxon>
        <taxon>Senticaudata</taxon>
        <taxon>Talitrida</taxon>
        <taxon>Talitroidea</taxon>
        <taxon>Hyalellidae</taxon>
        <taxon>Hyalella</taxon>
    </lineage>
</organism>
<keyword evidence="8" id="KW-1185">Reference proteome</keyword>